<dbReference type="PANTHER" id="PTHR39583:SF2">
    <property type="entry name" value="TYPE II SECRETION SYSTEM PROTEIN J"/>
    <property type="match status" value="1"/>
</dbReference>
<keyword evidence="7 10" id="KW-0812">Transmembrane</keyword>
<evidence type="ECO:0000256" key="4">
    <source>
        <dbReference type="ARBA" id="ARBA00022475"/>
    </source>
</evidence>
<evidence type="ECO:0000256" key="7">
    <source>
        <dbReference type="ARBA" id="ARBA00022692"/>
    </source>
</evidence>
<keyword evidence="9 10" id="KW-0472">Membrane</keyword>
<comment type="similarity">
    <text evidence="2">Belongs to the GSP J family.</text>
</comment>
<keyword evidence="6" id="KW-0997">Cell inner membrane</keyword>
<dbReference type="STRING" id="1208365.B273_0023"/>
<name>K6GIW6_9GAMM</name>
<protein>
    <recommendedName>
        <fullName evidence="3">Type II secretion system protein J</fullName>
    </recommendedName>
</protein>
<evidence type="ECO:0000256" key="10">
    <source>
        <dbReference type="SAM" id="Phobius"/>
    </source>
</evidence>
<dbReference type="PANTHER" id="PTHR39583">
    <property type="entry name" value="TYPE II SECRETION SYSTEM PROTEIN J-RELATED"/>
    <property type="match status" value="1"/>
</dbReference>
<dbReference type="GO" id="GO:0015628">
    <property type="term" value="P:protein secretion by the type II secretion system"/>
    <property type="evidence" value="ECO:0007669"/>
    <property type="project" value="InterPro"/>
</dbReference>
<dbReference type="Pfam" id="PF11612">
    <property type="entry name" value="T2SSJ"/>
    <property type="match status" value="1"/>
</dbReference>
<dbReference type="InterPro" id="IPR045584">
    <property type="entry name" value="Pilin-like"/>
</dbReference>
<evidence type="ECO:0000256" key="1">
    <source>
        <dbReference type="ARBA" id="ARBA00004377"/>
    </source>
</evidence>
<comment type="caution">
    <text evidence="11">The sequence shown here is derived from an EMBL/GenBank/DDBJ whole genome shotgun (WGS) entry which is preliminary data.</text>
</comment>
<feature type="transmembrane region" description="Helical" evidence="10">
    <location>
        <begin position="6"/>
        <end position="29"/>
    </location>
</feature>
<dbReference type="NCBIfam" id="TIGR02532">
    <property type="entry name" value="IV_pilin_GFxxxE"/>
    <property type="match status" value="1"/>
</dbReference>
<dbReference type="AlphaFoldDB" id="K6GIW6"/>
<evidence type="ECO:0000313" key="12">
    <source>
        <dbReference type="Proteomes" id="UP000010310"/>
    </source>
</evidence>
<comment type="subcellular location">
    <subcellularLocation>
        <location evidence="1">Cell inner membrane</location>
        <topology evidence="1">Single-pass membrane protein</topology>
    </subcellularLocation>
</comment>
<evidence type="ECO:0000313" key="11">
    <source>
        <dbReference type="EMBL" id="EKO36935.1"/>
    </source>
</evidence>
<dbReference type="InterPro" id="IPR010055">
    <property type="entry name" value="T2SS_protein-GspJ"/>
</dbReference>
<dbReference type="PROSITE" id="PS00409">
    <property type="entry name" value="PROKAR_NTER_METHYL"/>
    <property type="match status" value="1"/>
</dbReference>
<dbReference type="SUPFAM" id="SSF54523">
    <property type="entry name" value="Pili subunits"/>
    <property type="match status" value="1"/>
</dbReference>
<evidence type="ECO:0000256" key="8">
    <source>
        <dbReference type="ARBA" id="ARBA00022989"/>
    </source>
</evidence>
<dbReference type="InterPro" id="IPR051621">
    <property type="entry name" value="T2SS_protein_J"/>
</dbReference>
<dbReference type="EMBL" id="AMWX01000001">
    <property type="protein sequence ID" value="EKO36935.1"/>
    <property type="molecule type" value="Genomic_DNA"/>
</dbReference>
<proteinExistence type="inferred from homology"/>
<gene>
    <name evidence="11" type="ORF">B273_0023</name>
</gene>
<evidence type="ECO:0000256" key="3">
    <source>
        <dbReference type="ARBA" id="ARBA00021539"/>
    </source>
</evidence>
<evidence type="ECO:0000256" key="2">
    <source>
        <dbReference type="ARBA" id="ARBA00011084"/>
    </source>
</evidence>
<accession>K6GIW6</accession>
<keyword evidence="5" id="KW-0488">Methylation</keyword>
<dbReference type="InterPro" id="IPR012902">
    <property type="entry name" value="N_methyl_site"/>
</dbReference>
<evidence type="ECO:0000256" key="5">
    <source>
        <dbReference type="ARBA" id="ARBA00022481"/>
    </source>
</evidence>
<evidence type="ECO:0000256" key="6">
    <source>
        <dbReference type="ARBA" id="ARBA00022519"/>
    </source>
</evidence>
<sequence length="198" mass="22877">MLNRGFTLLEVLISIVILSIITIVTSSFLQSSIQSREDIAIKSNQIQKINFISTTLRSDIMNAVNIDITDFRGLSLKAKFKGEIGSNGFIFITELESVNEMGNSLARVEYMFLDNVFLRRQYFSPSPADPNEYIETILFENIDFAQLEFSDGKNWFLSWPHNEVTSRELPKLVKVYLEKETSESYTWIIPNYLSRTYE</sequence>
<keyword evidence="4" id="KW-1003">Cell membrane</keyword>
<dbReference type="Pfam" id="PF07963">
    <property type="entry name" value="N_methyl"/>
    <property type="match status" value="1"/>
</dbReference>
<organism evidence="11 12">
    <name type="scientific">SAR86 cluster bacterium SAR86E</name>
    <dbReference type="NCBI Taxonomy" id="1208365"/>
    <lineage>
        <taxon>Bacteria</taxon>
        <taxon>Pseudomonadati</taxon>
        <taxon>Pseudomonadota</taxon>
        <taxon>Gammaproteobacteria</taxon>
        <taxon>SAR86 cluster</taxon>
    </lineage>
</organism>
<reference evidence="11 12" key="1">
    <citation type="submission" date="2012-09" db="EMBL/GenBank/DDBJ databases">
        <authorList>
            <person name="Dupont C.L."/>
            <person name="Rusch D.B."/>
            <person name="Lombardo M.-J."/>
            <person name="Novotny M."/>
            <person name="Yee-Greenbaum J."/>
            <person name="Laskin R."/>
        </authorList>
    </citation>
    <scope>NUCLEOTIDE SEQUENCE [LARGE SCALE GENOMIC DNA]</scope>
    <source>
        <strain evidence="11">SAR86E</strain>
    </source>
</reference>
<keyword evidence="8 10" id="KW-1133">Transmembrane helix</keyword>
<dbReference type="GO" id="GO:0015627">
    <property type="term" value="C:type II protein secretion system complex"/>
    <property type="evidence" value="ECO:0007669"/>
    <property type="project" value="InterPro"/>
</dbReference>
<dbReference type="Proteomes" id="UP000010310">
    <property type="component" value="Unassembled WGS sequence"/>
</dbReference>
<evidence type="ECO:0000256" key="9">
    <source>
        <dbReference type="ARBA" id="ARBA00023136"/>
    </source>
</evidence>
<keyword evidence="12" id="KW-1185">Reference proteome</keyword>
<dbReference type="GO" id="GO:0005886">
    <property type="term" value="C:plasma membrane"/>
    <property type="evidence" value="ECO:0007669"/>
    <property type="project" value="UniProtKB-SubCell"/>
</dbReference>